<dbReference type="PROSITE" id="PS00122">
    <property type="entry name" value="CARBOXYLESTERASE_B_1"/>
    <property type="match status" value="1"/>
</dbReference>
<keyword evidence="2" id="KW-0719">Serine esterase</keyword>
<evidence type="ECO:0000256" key="4">
    <source>
        <dbReference type="RuleBase" id="RU361235"/>
    </source>
</evidence>
<dbReference type="InterPro" id="IPR019819">
    <property type="entry name" value="Carboxylesterase_B_CS"/>
</dbReference>
<dbReference type="STRING" id="947166.A0A1D1UT99"/>
<evidence type="ECO:0000256" key="2">
    <source>
        <dbReference type="ARBA" id="ARBA00022487"/>
    </source>
</evidence>
<accession>A0A1D1UT99</accession>
<evidence type="ECO:0000256" key="3">
    <source>
        <dbReference type="ARBA" id="ARBA00022801"/>
    </source>
</evidence>
<gene>
    <name evidence="6" type="primary">RvY_03940-1</name>
    <name evidence="6" type="synonym">RvY_03940.1</name>
    <name evidence="6" type="ORF">RvY_03940</name>
</gene>
<dbReference type="PROSITE" id="PS00941">
    <property type="entry name" value="CARBOXYLESTERASE_B_2"/>
    <property type="match status" value="1"/>
</dbReference>
<evidence type="ECO:0000256" key="1">
    <source>
        <dbReference type="ARBA" id="ARBA00005964"/>
    </source>
</evidence>
<organism evidence="6 7">
    <name type="scientific">Ramazzottius varieornatus</name>
    <name type="common">Water bear</name>
    <name type="synonym">Tardigrade</name>
    <dbReference type="NCBI Taxonomy" id="947166"/>
    <lineage>
        <taxon>Eukaryota</taxon>
        <taxon>Metazoa</taxon>
        <taxon>Ecdysozoa</taxon>
        <taxon>Tardigrada</taxon>
        <taxon>Eutardigrada</taxon>
        <taxon>Parachela</taxon>
        <taxon>Hypsibioidea</taxon>
        <taxon>Ramazzottiidae</taxon>
        <taxon>Ramazzottius</taxon>
    </lineage>
</organism>
<dbReference type="EC" id="3.1.1.-" evidence="4"/>
<dbReference type="Proteomes" id="UP000186922">
    <property type="component" value="Unassembled WGS sequence"/>
</dbReference>
<dbReference type="InterPro" id="IPR019826">
    <property type="entry name" value="Carboxylesterase_B_AS"/>
</dbReference>
<evidence type="ECO:0000313" key="7">
    <source>
        <dbReference type="Proteomes" id="UP000186922"/>
    </source>
</evidence>
<comment type="similarity">
    <text evidence="1 4">Belongs to the type-B carboxylesterase/lipase family.</text>
</comment>
<dbReference type="PANTHER" id="PTHR11559">
    <property type="entry name" value="CARBOXYLESTERASE"/>
    <property type="match status" value="1"/>
</dbReference>
<feature type="signal peptide" evidence="4">
    <location>
        <begin position="1"/>
        <end position="20"/>
    </location>
</feature>
<sequence length="547" mass="59822">MVAGWNIMFCLAVTLAFVTAENDSGKGVVKLSSGAELHGEQSQEGGTTAFYGIKYGTAGRFEHAKPNTDFAYLKDPNRVKQGYVCPHFPMNIPGFPTRKLDMNEDCLYLDVYVPPSDKEKAEARPVFFWIYGGGFKMGDKDMYNATILAKAIDAVVVTVNYRLSVFGFLSTGDEAAPGNWAISDLKVALNWTLDNIAAFGGDPKKITISGESAGGALTSALMLDDDVRHKVKAGIAFSGSILSGWAVVKDPKAIALTLAASLGCSNATTAEAVACLKGMQYEVLLNGTKALEDKTDKAQMGMHFTPVVDGSHIAKLPADILLERAAKEDKSSEENAGKLITGYLREDAAMFTLFIAPQALLDNATHNYSSALKMLTMHSIGMTKGKCPPDVVAKNAKAAFDFYKISESVTSDEALNAYHMIASDLMFGVSAMKESMMYANISEKANQMFLITFNPGFRRLGAFHFMEVLHLFRGVLDAMMKEKMSEAFTKTISDYVHQIVYNGHYDGPFFGREGNYQEIDQDSKVVNKKIEFAKTQLLEDMLHCRNT</sequence>
<dbReference type="Pfam" id="PF00135">
    <property type="entry name" value="COesterase"/>
    <property type="match status" value="1"/>
</dbReference>
<protein>
    <recommendedName>
        <fullName evidence="4">Carboxylic ester hydrolase</fullName>
        <ecNumber evidence="4">3.1.1.-</ecNumber>
    </recommendedName>
</protein>
<dbReference type="EMBL" id="BDGG01000002">
    <property type="protein sequence ID" value="GAU91740.1"/>
    <property type="molecule type" value="Genomic_DNA"/>
</dbReference>
<dbReference type="InterPro" id="IPR002018">
    <property type="entry name" value="CarbesteraseB"/>
</dbReference>
<proteinExistence type="inferred from homology"/>
<evidence type="ECO:0000259" key="5">
    <source>
        <dbReference type="Pfam" id="PF00135"/>
    </source>
</evidence>
<keyword evidence="3 4" id="KW-0378">Hydrolase</keyword>
<keyword evidence="4" id="KW-0732">Signal</keyword>
<dbReference type="InterPro" id="IPR029058">
    <property type="entry name" value="AB_hydrolase_fold"/>
</dbReference>
<comment type="caution">
    <text evidence="6">The sequence shown here is derived from an EMBL/GenBank/DDBJ whole genome shotgun (WGS) entry which is preliminary data.</text>
</comment>
<dbReference type="OrthoDB" id="408631at2759"/>
<dbReference type="Gene3D" id="3.40.50.1820">
    <property type="entry name" value="alpha/beta hydrolase"/>
    <property type="match status" value="1"/>
</dbReference>
<dbReference type="SUPFAM" id="SSF53474">
    <property type="entry name" value="alpha/beta-Hydrolases"/>
    <property type="match status" value="1"/>
</dbReference>
<dbReference type="GO" id="GO:0052689">
    <property type="term" value="F:carboxylic ester hydrolase activity"/>
    <property type="evidence" value="ECO:0007669"/>
    <property type="project" value="UniProtKB-KW"/>
</dbReference>
<reference evidence="6 7" key="1">
    <citation type="journal article" date="2016" name="Nat. Commun.">
        <title>Extremotolerant tardigrade genome and improved radiotolerance of human cultured cells by tardigrade-unique protein.</title>
        <authorList>
            <person name="Hashimoto T."/>
            <person name="Horikawa D.D."/>
            <person name="Saito Y."/>
            <person name="Kuwahara H."/>
            <person name="Kozuka-Hata H."/>
            <person name="Shin-I T."/>
            <person name="Minakuchi Y."/>
            <person name="Ohishi K."/>
            <person name="Motoyama A."/>
            <person name="Aizu T."/>
            <person name="Enomoto A."/>
            <person name="Kondo K."/>
            <person name="Tanaka S."/>
            <person name="Hara Y."/>
            <person name="Koshikawa S."/>
            <person name="Sagara H."/>
            <person name="Miura T."/>
            <person name="Yokobori S."/>
            <person name="Miyagawa K."/>
            <person name="Suzuki Y."/>
            <person name="Kubo T."/>
            <person name="Oyama M."/>
            <person name="Kohara Y."/>
            <person name="Fujiyama A."/>
            <person name="Arakawa K."/>
            <person name="Katayama T."/>
            <person name="Toyoda A."/>
            <person name="Kunieda T."/>
        </authorList>
    </citation>
    <scope>NUCLEOTIDE SEQUENCE [LARGE SCALE GENOMIC DNA]</scope>
    <source>
        <strain evidence="6 7">YOKOZUNA-1</strain>
    </source>
</reference>
<name>A0A1D1UT99_RAMVA</name>
<dbReference type="AlphaFoldDB" id="A0A1D1UT99"/>
<keyword evidence="7" id="KW-1185">Reference proteome</keyword>
<feature type="chain" id="PRO_5008811096" description="Carboxylic ester hydrolase" evidence="4">
    <location>
        <begin position="21"/>
        <end position="547"/>
    </location>
</feature>
<dbReference type="InterPro" id="IPR050309">
    <property type="entry name" value="Type-B_Carboxylest/Lipase"/>
</dbReference>
<feature type="domain" description="Carboxylesterase type B" evidence="5">
    <location>
        <begin position="29"/>
        <end position="507"/>
    </location>
</feature>
<evidence type="ECO:0000313" key="6">
    <source>
        <dbReference type="EMBL" id="GAU91740.1"/>
    </source>
</evidence>